<reference evidence="6 7" key="1">
    <citation type="submission" date="2019-04" db="EMBL/GenBank/DDBJ databases">
        <title>Sphingobacterium olei sp. nov., isolated from oil-contaminated soil.</title>
        <authorList>
            <person name="Liu B."/>
        </authorList>
    </citation>
    <scope>NUCLEOTIDE SEQUENCE [LARGE SCALE GENOMIC DNA]</scope>
    <source>
        <strain evidence="6 7">HAL-9</strain>
    </source>
</reference>
<evidence type="ECO:0000256" key="2">
    <source>
        <dbReference type="ARBA" id="ARBA00023136"/>
    </source>
</evidence>
<evidence type="ECO:0000313" key="7">
    <source>
        <dbReference type="Proteomes" id="UP000306808"/>
    </source>
</evidence>
<dbReference type="PANTHER" id="PTHR40980:SF4">
    <property type="entry name" value="TONB-DEPENDENT RECEPTOR-LIKE BETA-BARREL DOMAIN-CONTAINING PROTEIN"/>
    <property type="match status" value="1"/>
</dbReference>
<dbReference type="InterPro" id="IPR037066">
    <property type="entry name" value="Plug_dom_sf"/>
</dbReference>
<evidence type="ECO:0000256" key="4">
    <source>
        <dbReference type="SAM" id="SignalP"/>
    </source>
</evidence>
<keyword evidence="4" id="KW-0732">Signal</keyword>
<evidence type="ECO:0000259" key="5">
    <source>
        <dbReference type="Pfam" id="PF14905"/>
    </source>
</evidence>
<evidence type="ECO:0000313" key="6">
    <source>
        <dbReference type="EMBL" id="TJZ62306.1"/>
    </source>
</evidence>
<dbReference type="InterPro" id="IPR036942">
    <property type="entry name" value="Beta-barrel_TonB_sf"/>
</dbReference>
<feature type="domain" description="Outer membrane protein beta-barrel" evidence="5">
    <location>
        <begin position="381"/>
        <end position="782"/>
    </location>
</feature>
<feature type="chain" id="PRO_5020512804" evidence="4">
    <location>
        <begin position="22"/>
        <end position="805"/>
    </location>
</feature>
<dbReference type="OrthoDB" id="606851at2"/>
<comment type="caution">
    <text evidence="6">The sequence shown here is derived from an EMBL/GenBank/DDBJ whole genome shotgun (WGS) entry which is preliminary data.</text>
</comment>
<keyword evidence="3" id="KW-0998">Cell outer membrane</keyword>
<sequence>MKQTLLLLLLNMLTTAHFAWASRQETDVKGKVVNEQKEPIVGASIYLLSSSTQAIIKTSVTDESGYYEIKNAPQGSFIIEVSAVGLSRFKSESFTVVDRGIEMDVITMLPLSTEIEAVEVKGELPLIQSSNGKLILNVENSSISAGNNALEVLKRAPGVSVDKDDNVLLMGQQGVNVTIDGRQTYMTGDQLATFLKSTDGAQIKSIEVSTTRSAKDDAEGAAGVINIVMKKNRVEGFNGSFVASGGMGRRFRGNSSINLNYKKNNTTLFGNYSYTDNTRESDLDLERVIPNNNENTVFDQMAELFERDRTHAYKIGIEQKTSERNILTLQFNGNNNVEDQDNNSITNMGPVLNVIDSIMHTNSWSLERFNRYSFNANNEFKIDTTGKKLTADLDYSKFGTETGIDYIYRTMFPNLSNIYEPELEKSNSSVKIDILAAKLDYTQPFAKGNLETGLKYSNVRSDNDILFEQFQEGAWENNIDRTNNFLYIEQIAAGYLDYGQDYGKWSIKAGLRGEYTVSDGKSITENSQVKRDYFDLFPSAAVSFNAHENHVLSLSYARKISRPNYRHLNPFEYYIDKRTFMRGNPYLQPQYTNNLTLNYTLYKMFNISLGHDYTTDAMVESMGQDTVEKKTWVIRENLGRTNTTYVNISAPFRIGKFWTMYNNLTGIHMYFEGPVAGSYVSEGSVFFQGTSMNTFKISKAFSAEMSVNYTSPFLYNVYRIETKWNMDLGVNYNFKDERSSLKFAATDIFKTNRNNLSTNFAEFNSKIRQYHDTQSVRLTYSYKFGNLKQSIRKKDSDSEEKNRAL</sequence>
<keyword evidence="7" id="KW-1185">Reference proteome</keyword>
<organism evidence="6 7">
    <name type="scientific">Sphingobacterium olei</name>
    <dbReference type="NCBI Taxonomy" id="2571155"/>
    <lineage>
        <taxon>Bacteria</taxon>
        <taxon>Pseudomonadati</taxon>
        <taxon>Bacteroidota</taxon>
        <taxon>Sphingobacteriia</taxon>
        <taxon>Sphingobacteriales</taxon>
        <taxon>Sphingobacteriaceae</taxon>
        <taxon>Sphingobacterium</taxon>
    </lineage>
</organism>
<evidence type="ECO:0000256" key="3">
    <source>
        <dbReference type="ARBA" id="ARBA00023237"/>
    </source>
</evidence>
<accession>A0A4U0P4J0</accession>
<dbReference type="InterPro" id="IPR008969">
    <property type="entry name" value="CarboxyPept-like_regulatory"/>
</dbReference>
<dbReference type="Proteomes" id="UP000306808">
    <property type="component" value="Unassembled WGS sequence"/>
</dbReference>
<proteinExistence type="predicted"/>
<dbReference type="SUPFAM" id="SSF56935">
    <property type="entry name" value="Porins"/>
    <property type="match status" value="1"/>
</dbReference>
<keyword evidence="6" id="KW-0675">Receptor</keyword>
<dbReference type="RefSeq" id="WP_136900640.1">
    <property type="nucleotide sequence ID" value="NZ_SUME01000002.1"/>
</dbReference>
<dbReference type="PANTHER" id="PTHR40980">
    <property type="entry name" value="PLUG DOMAIN-CONTAINING PROTEIN"/>
    <property type="match status" value="1"/>
</dbReference>
<name>A0A4U0P4J0_9SPHI</name>
<dbReference type="EMBL" id="SUME01000002">
    <property type="protein sequence ID" value="TJZ62306.1"/>
    <property type="molecule type" value="Genomic_DNA"/>
</dbReference>
<dbReference type="Gene3D" id="2.60.40.1120">
    <property type="entry name" value="Carboxypeptidase-like, regulatory domain"/>
    <property type="match status" value="1"/>
</dbReference>
<dbReference type="Pfam" id="PF14905">
    <property type="entry name" value="OMP_b-brl_3"/>
    <property type="match status" value="1"/>
</dbReference>
<dbReference type="GO" id="GO:0009279">
    <property type="term" value="C:cell outer membrane"/>
    <property type="evidence" value="ECO:0007669"/>
    <property type="project" value="UniProtKB-SubCell"/>
</dbReference>
<keyword evidence="2" id="KW-0472">Membrane</keyword>
<dbReference type="InterPro" id="IPR041700">
    <property type="entry name" value="OMP_b-brl_3"/>
</dbReference>
<dbReference type="Gene3D" id="2.170.130.10">
    <property type="entry name" value="TonB-dependent receptor, plug domain"/>
    <property type="match status" value="1"/>
</dbReference>
<comment type="subcellular location">
    <subcellularLocation>
        <location evidence="1">Cell outer membrane</location>
    </subcellularLocation>
</comment>
<dbReference type="Pfam" id="PF13620">
    <property type="entry name" value="CarboxypepD_reg"/>
    <property type="match status" value="1"/>
</dbReference>
<dbReference type="SUPFAM" id="SSF49464">
    <property type="entry name" value="Carboxypeptidase regulatory domain-like"/>
    <property type="match status" value="1"/>
</dbReference>
<protein>
    <submittedName>
        <fullName evidence="6">TonB-dependent receptor</fullName>
    </submittedName>
</protein>
<feature type="signal peptide" evidence="4">
    <location>
        <begin position="1"/>
        <end position="21"/>
    </location>
</feature>
<gene>
    <name evidence="6" type="ORF">FAZ15_07310</name>
</gene>
<dbReference type="Gene3D" id="2.40.170.20">
    <property type="entry name" value="TonB-dependent receptor, beta-barrel domain"/>
    <property type="match status" value="1"/>
</dbReference>
<dbReference type="AlphaFoldDB" id="A0A4U0P4J0"/>
<evidence type="ECO:0000256" key="1">
    <source>
        <dbReference type="ARBA" id="ARBA00004442"/>
    </source>
</evidence>